<keyword evidence="4" id="KW-0133">Cell shape</keyword>
<comment type="caution">
    <text evidence="10">The sequence shown here is derived from an EMBL/GenBank/DDBJ whole genome shotgun (WGS) entry which is preliminary data.</text>
</comment>
<keyword evidence="5" id="KW-0573">Peptidoglycan synthesis</keyword>
<keyword evidence="3 10" id="KW-0378">Hydrolase</keyword>
<dbReference type="InterPro" id="IPR001967">
    <property type="entry name" value="Peptidase_S11_N"/>
</dbReference>
<dbReference type="SUPFAM" id="SSF56601">
    <property type="entry name" value="beta-lactamase/transpeptidase-like"/>
    <property type="match status" value="1"/>
</dbReference>
<protein>
    <submittedName>
        <fullName evidence="10">D-alanyl-D-alanine carboxypeptidase family protein</fullName>
        <ecNumber evidence="10">3.4.-.-</ecNumber>
    </submittedName>
</protein>
<proteinExistence type="inferred from homology"/>
<dbReference type="InterPro" id="IPR018044">
    <property type="entry name" value="Peptidase_S11"/>
</dbReference>
<dbReference type="PROSITE" id="PS51257">
    <property type="entry name" value="PROKAR_LIPOPROTEIN"/>
    <property type="match status" value="1"/>
</dbReference>
<keyword evidence="10" id="KW-0121">Carboxypeptidase</keyword>
<evidence type="ECO:0000256" key="2">
    <source>
        <dbReference type="ARBA" id="ARBA00022729"/>
    </source>
</evidence>
<evidence type="ECO:0000256" key="1">
    <source>
        <dbReference type="ARBA" id="ARBA00007164"/>
    </source>
</evidence>
<evidence type="ECO:0000256" key="5">
    <source>
        <dbReference type="ARBA" id="ARBA00022984"/>
    </source>
</evidence>
<feature type="coiled-coil region" evidence="8">
    <location>
        <begin position="63"/>
        <end position="101"/>
    </location>
</feature>
<dbReference type="EMBL" id="JBHSMQ010000001">
    <property type="protein sequence ID" value="MFC5453659.1"/>
    <property type="molecule type" value="Genomic_DNA"/>
</dbReference>
<dbReference type="GO" id="GO:0004180">
    <property type="term" value="F:carboxypeptidase activity"/>
    <property type="evidence" value="ECO:0007669"/>
    <property type="project" value="UniProtKB-KW"/>
</dbReference>
<evidence type="ECO:0000256" key="8">
    <source>
        <dbReference type="SAM" id="Coils"/>
    </source>
</evidence>
<dbReference type="InterPro" id="IPR012338">
    <property type="entry name" value="Beta-lactam/transpept-like"/>
</dbReference>
<accession>A0ABW0KK29</accession>
<dbReference type="EC" id="3.4.-.-" evidence="10"/>
<dbReference type="PRINTS" id="PR00725">
    <property type="entry name" value="DADACBPTASE1"/>
</dbReference>
<dbReference type="Proteomes" id="UP001596052">
    <property type="component" value="Unassembled WGS sequence"/>
</dbReference>
<dbReference type="PANTHER" id="PTHR21581:SF6">
    <property type="entry name" value="TRAFFICKING PROTEIN PARTICLE COMPLEX SUBUNIT 12"/>
    <property type="match status" value="1"/>
</dbReference>
<comment type="similarity">
    <text evidence="1 7">Belongs to the peptidase S11 family.</text>
</comment>
<evidence type="ECO:0000256" key="6">
    <source>
        <dbReference type="ARBA" id="ARBA00023316"/>
    </source>
</evidence>
<dbReference type="Pfam" id="PF00768">
    <property type="entry name" value="Peptidase_S11"/>
    <property type="match status" value="1"/>
</dbReference>
<sequence>MISPRQSRPLRHAVLSGLLCLSISGCGDPKREQQLQWREEEVEAKAAAIAKREHEFAAEKQMIAQAKADVAAREAAVAQLKHRLETQLAEEIERTKKVRREIEIKNLRGSIPQITAGRCIVIDPENDDVLFEKSPDLRGAIASTTKIMTGLLIVEAGDLDKVVTIELADTQCAPVRIGLKVGETYTRRQLLTAMLVKSSNDIAQALARDNAGSVAAFAKKMDARAQALGLKNTHFVNPHGLPSLTDEDPYSTARDLAMIAKAADKLPDIRAIVKLQSFKFTKPDGKSIDLANTNRVLRSASYCDGMKTGYTEAAGYCLVATGERNGRRRIVVILNDSHEGVWRDAQALLDWALKA</sequence>
<evidence type="ECO:0000313" key="11">
    <source>
        <dbReference type="Proteomes" id="UP001596052"/>
    </source>
</evidence>
<keyword evidence="6" id="KW-0961">Cell wall biogenesis/degradation</keyword>
<evidence type="ECO:0000256" key="3">
    <source>
        <dbReference type="ARBA" id="ARBA00022801"/>
    </source>
</evidence>
<keyword evidence="8" id="KW-0175">Coiled coil</keyword>
<reference evidence="11" key="1">
    <citation type="journal article" date="2019" name="Int. J. Syst. Evol. Microbiol.">
        <title>The Global Catalogue of Microorganisms (GCM) 10K type strain sequencing project: providing services to taxonomists for standard genome sequencing and annotation.</title>
        <authorList>
            <consortium name="The Broad Institute Genomics Platform"/>
            <consortium name="The Broad Institute Genome Sequencing Center for Infectious Disease"/>
            <person name="Wu L."/>
            <person name="Ma J."/>
        </authorList>
    </citation>
    <scope>NUCLEOTIDE SEQUENCE [LARGE SCALE GENOMIC DNA]</scope>
    <source>
        <strain evidence="11">CGMCC 4.1469</strain>
    </source>
</reference>
<evidence type="ECO:0000256" key="4">
    <source>
        <dbReference type="ARBA" id="ARBA00022960"/>
    </source>
</evidence>
<organism evidence="10 11">
    <name type="scientific">Prosthecobacter fluviatilis</name>
    <dbReference type="NCBI Taxonomy" id="445931"/>
    <lineage>
        <taxon>Bacteria</taxon>
        <taxon>Pseudomonadati</taxon>
        <taxon>Verrucomicrobiota</taxon>
        <taxon>Verrucomicrobiia</taxon>
        <taxon>Verrucomicrobiales</taxon>
        <taxon>Verrucomicrobiaceae</taxon>
        <taxon>Prosthecobacter</taxon>
    </lineage>
</organism>
<name>A0ABW0KK29_9BACT</name>
<keyword evidence="2" id="KW-0732">Signal</keyword>
<evidence type="ECO:0000259" key="9">
    <source>
        <dbReference type="Pfam" id="PF00768"/>
    </source>
</evidence>
<keyword evidence="10" id="KW-0645">Protease</keyword>
<feature type="domain" description="Peptidase S11 D-alanyl-D-alanine carboxypeptidase A N-terminal" evidence="9">
    <location>
        <begin position="110"/>
        <end position="337"/>
    </location>
</feature>
<dbReference type="PANTHER" id="PTHR21581">
    <property type="entry name" value="D-ALANYL-D-ALANINE CARBOXYPEPTIDASE"/>
    <property type="match status" value="1"/>
</dbReference>
<dbReference type="RefSeq" id="WP_377162942.1">
    <property type="nucleotide sequence ID" value="NZ_JBHSMQ010000001.1"/>
</dbReference>
<evidence type="ECO:0000256" key="7">
    <source>
        <dbReference type="RuleBase" id="RU004016"/>
    </source>
</evidence>
<evidence type="ECO:0000313" key="10">
    <source>
        <dbReference type="EMBL" id="MFC5453659.1"/>
    </source>
</evidence>
<gene>
    <name evidence="10" type="ORF">ACFQDI_02225</name>
</gene>
<dbReference type="Gene3D" id="3.40.710.10">
    <property type="entry name" value="DD-peptidase/beta-lactamase superfamily"/>
    <property type="match status" value="1"/>
</dbReference>
<keyword evidence="11" id="KW-1185">Reference proteome</keyword>